<protein>
    <recommendedName>
        <fullName evidence="5">Peptidyl-prolyl cis-trans isomerase</fullName>
        <shortName evidence="5">PPIase</shortName>
        <ecNumber evidence="5">5.2.1.8</ecNumber>
    </recommendedName>
</protein>
<evidence type="ECO:0000256" key="1">
    <source>
        <dbReference type="ARBA" id="ARBA00002388"/>
    </source>
</evidence>
<keyword evidence="4 5" id="KW-0413">Isomerase</keyword>
<evidence type="ECO:0000259" key="6">
    <source>
        <dbReference type="PROSITE" id="PS50072"/>
    </source>
</evidence>
<dbReference type="PANTHER" id="PTHR43246">
    <property type="entry name" value="PEPTIDYL-PROLYL CIS-TRANS ISOMERASE CYP38, CHLOROPLASTIC"/>
    <property type="match status" value="1"/>
</dbReference>
<keyword evidence="5" id="KW-0732">Signal</keyword>
<dbReference type="InterPro" id="IPR024936">
    <property type="entry name" value="Cyclophilin-type_PPIase"/>
</dbReference>
<evidence type="ECO:0000256" key="4">
    <source>
        <dbReference type="ARBA" id="ARBA00023235"/>
    </source>
</evidence>
<keyword evidence="3 5" id="KW-0697">Rotamase</keyword>
<gene>
    <name evidence="7" type="ORF">GCM10022210_51430</name>
</gene>
<evidence type="ECO:0000256" key="2">
    <source>
        <dbReference type="ARBA" id="ARBA00007365"/>
    </source>
</evidence>
<name>A0ABP7R316_9SPHI</name>
<evidence type="ECO:0000313" key="7">
    <source>
        <dbReference type="EMBL" id="GAA3991248.1"/>
    </source>
</evidence>
<comment type="similarity">
    <text evidence="2 5">Belongs to the cyclophilin-type PPIase family.</text>
</comment>
<feature type="signal peptide" evidence="5">
    <location>
        <begin position="1"/>
        <end position="20"/>
    </location>
</feature>
<evidence type="ECO:0000256" key="5">
    <source>
        <dbReference type="RuleBase" id="RU363019"/>
    </source>
</evidence>
<dbReference type="EC" id="5.2.1.8" evidence="5"/>
<feature type="domain" description="PPIase cyclophilin-type" evidence="6">
    <location>
        <begin position="30"/>
        <end position="191"/>
    </location>
</feature>
<dbReference type="RefSeq" id="WP_259086577.1">
    <property type="nucleotide sequence ID" value="NZ_BAAAZC010000031.1"/>
</dbReference>
<organism evidence="7 8">
    <name type="scientific">Mucilaginibacter dorajii</name>
    <dbReference type="NCBI Taxonomy" id="692994"/>
    <lineage>
        <taxon>Bacteria</taxon>
        <taxon>Pseudomonadati</taxon>
        <taxon>Bacteroidota</taxon>
        <taxon>Sphingobacteriia</taxon>
        <taxon>Sphingobacteriales</taxon>
        <taxon>Sphingobacteriaceae</taxon>
        <taxon>Mucilaginibacter</taxon>
    </lineage>
</organism>
<dbReference type="GO" id="GO:0016853">
    <property type="term" value="F:isomerase activity"/>
    <property type="evidence" value="ECO:0007669"/>
    <property type="project" value="UniProtKB-KW"/>
</dbReference>
<accession>A0ABP7R316</accession>
<dbReference type="InterPro" id="IPR002130">
    <property type="entry name" value="Cyclophilin-type_PPIase_dom"/>
</dbReference>
<proteinExistence type="inferred from homology"/>
<dbReference type="Gene3D" id="2.40.100.10">
    <property type="entry name" value="Cyclophilin-like"/>
    <property type="match status" value="1"/>
</dbReference>
<feature type="chain" id="PRO_5045001235" description="Peptidyl-prolyl cis-trans isomerase" evidence="5">
    <location>
        <begin position="21"/>
        <end position="191"/>
    </location>
</feature>
<dbReference type="PRINTS" id="PR00153">
    <property type="entry name" value="CSAPPISMRASE"/>
</dbReference>
<reference evidence="8" key="1">
    <citation type="journal article" date="2019" name="Int. J. Syst. Evol. Microbiol.">
        <title>The Global Catalogue of Microorganisms (GCM) 10K type strain sequencing project: providing services to taxonomists for standard genome sequencing and annotation.</title>
        <authorList>
            <consortium name="The Broad Institute Genomics Platform"/>
            <consortium name="The Broad Institute Genome Sequencing Center for Infectious Disease"/>
            <person name="Wu L."/>
            <person name="Ma J."/>
        </authorList>
    </citation>
    <scope>NUCLEOTIDE SEQUENCE [LARGE SCALE GENOMIC DNA]</scope>
    <source>
        <strain evidence="8">JCM 16601</strain>
    </source>
</reference>
<dbReference type="Proteomes" id="UP001500742">
    <property type="component" value="Unassembled WGS sequence"/>
</dbReference>
<evidence type="ECO:0000256" key="3">
    <source>
        <dbReference type="ARBA" id="ARBA00023110"/>
    </source>
</evidence>
<comment type="caution">
    <text evidence="7">The sequence shown here is derived from an EMBL/GenBank/DDBJ whole genome shotgun (WGS) entry which is preliminary data.</text>
</comment>
<dbReference type="PROSITE" id="PS50072">
    <property type="entry name" value="CSA_PPIASE_2"/>
    <property type="match status" value="1"/>
</dbReference>
<dbReference type="EMBL" id="BAAAZC010000031">
    <property type="protein sequence ID" value="GAA3991248.1"/>
    <property type="molecule type" value="Genomic_DNA"/>
</dbReference>
<comment type="function">
    <text evidence="1 5">PPIases accelerate the folding of proteins. It catalyzes the cis-trans isomerization of proline imidic peptide bonds in oligopeptides.</text>
</comment>
<dbReference type="PIRSF" id="PIRSF001467">
    <property type="entry name" value="Peptidylpro_ismrse"/>
    <property type="match status" value="1"/>
</dbReference>
<sequence length="191" mass="20705">MKKAIAIFCLAVTSVLTAFAQKPIHCLIKTSLGDIAIELYPTKAPVSVANFMKYVDKHAYNGSSFFRVCTPVNEATRKVKIQVIQGGNMPDSLILDSIKIETTKSTGLLHQNGTLSMARSGPNSATSQFFICINAQPALDYGGARNPDGQGFAAFGKVTAGMDVVKKIQSQKDDAQYLVEPVKVYEINRVE</sequence>
<dbReference type="Pfam" id="PF00160">
    <property type="entry name" value="Pro_isomerase"/>
    <property type="match status" value="1"/>
</dbReference>
<dbReference type="InterPro" id="IPR044665">
    <property type="entry name" value="E_coli_cyclophilin_A-like"/>
</dbReference>
<dbReference type="InterPro" id="IPR029000">
    <property type="entry name" value="Cyclophilin-like_dom_sf"/>
</dbReference>
<dbReference type="SUPFAM" id="SSF50891">
    <property type="entry name" value="Cyclophilin-like"/>
    <property type="match status" value="1"/>
</dbReference>
<keyword evidence="8" id="KW-1185">Reference proteome</keyword>
<comment type="catalytic activity">
    <reaction evidence="5">
        <text>[protein]-peptidylproline (omega=180) = [protein]-peptidylproline (omega=0)</text>
        <dbReference type="Rhea" id="RHEA:16237"/>
        <dbReference type="Rhea" id="RHEA-COMP:10747"/>
        <dbReference type="Rhea" id="RHEA-COMP:10748"/>
        <dbReference type="ChEBI" id="CHEBI:83833"/>
        <dbReference type="ChEBI" id="CHEBI:83834"/>
        <dbReference type="EC" id="5.2.1.8"/>
    </reaction>
</comment>
<dbReference type="CDD" id="cd00317">
    <property type="entry name" value="cyclophilin"/>
    <property type="match status" value="1"/>
</dbReference>
<evidence type="ECO:0000313" key="8">
    <source>
        <dbReference type="Proteomes" id="UP001500742"/>
    </source>
</evidence>